<dbReference type="EMBL" id="BRXX01000101">
    <property type="protein sequence ID" value="GMH90030.1"/>
    <property type="molecule type" value="Genomic_DNA"/>
</dbReference>
<evidence type="ECO:0000313" key="2">
    <source>
        <dbReference type="Proteomes" id="UP001165160"/>
    </source>
</evidence>
<organism evidence="1 2">
    <name type="scientific">Triparma verrucosa</name>
    <dbReference type="NCBI Taxonomy" id="1606542"/>
    <lineage>
        <taxon>Eukaryota</taxon>
        <taxon>Sar</taxon>
        <taxon>Stramenopiles</taxon>
        <taxon>Ochrophyta</taxon>
        <taxon>Bolidophyceae</taxon>
        <taxon>Parmales</taxon>
        <taxon>Triparmaceae</taxon>
        <taxon>Triparma</taxon>
    </lineage>
</organism>
<sequence length="274" mass="30254">MVVLSFIFSSVTFGFTIYIGVTLRSMNVPDSIDSVSLIPSVSSFYAAATNSGSLATVLERSGKITAALATIDWSKSPEDDCMIAEVCDEFTGCDDLKDETECKNFDANMGTFNPHARCYWWTDGTTGYCEENSYYEEGKFDYAQTCNHHSVQTVYGPDAPMSADDMKTFNDGLKGLSKRFSDIAKTTMDKRTEKAPPSAFAFMGCLAEELGNDWGELTRRLVENVEKLETWDWKAIATTLNGPSDAEGLEANVLSGLKWFRFYANLVADVLEGV</sequence>
<dbReference type="AlphaFoldDB" id="A0A9W7BLE2"/>
<reference evidence="2" key="1">
    <citation type="journal article" date="2023" name="Commun. Biol.">
        <title>Genome analysis of Parmales, the sister group of diatoms, reveals the evolutionary specialization of diatoms from phago-mixotrophs to photoautotrophs.</title>
        <authorList>
            <person name="Ban H."/>
            <person name="Sato S."/>
            <person name="Yoshikawa S."/>
            <person name="Yamada K."/>
            <person name="Nakamura Y."/>
            <person name="Ichinomiya M."/>
            <person name="Sato N."/>
            <person name="Blanc-Mathieu R."/>
            <person name="Endo H."/>
            <person name="Kuwata A."/>
            <person name="Ogata H."/>
        </authorList>
    </citation>
    <scope>NUCLEOTIDE SEQUENCE [LARGE SCALE GENOMIC DNA]</scope>
    <source>
        <strain evidence="2">NIES 3699</strain>
    </source>
</reference>
<protein>
    <submittedName>
        <fullName evidence="1">Uncharacterized protein</fullName>
    </submittedName>
</protein>
<comment type="caution">
    <text evidence="1">The sequence shown here is derived from an EMBL/GenBank/DDBJ whole genome shotgun (WGS) entry which is preliminary data.</text>
</comment>
<name>A0A9W7BLE2_9STRA</name>
<evidence type="ECO:0000313" key="1">
    <source>
        <dbReference type="EMBL" id="GMH90030.1"/>
    </source>
</evidence>
<proteinExistence type="predicted"/>
<accession>A0A9W7BLE2</accession>
<keyword evidence="2" id="KW-1185">Reference proteome</keyword>
<dbReference type="Proteomes" id="UP001165160">
    <property type="component" value="Unassembled WGS sequence"/>
</dbReference>
<gene>
    <name evidence="1" type="ORF">TrVE_jg2689</name>
</gene>